<sequence length="447" mass="48533">MVRDMTKGSPMKLILGFSIPLLFGMLFQQFYNLVDTMIVGKTLGVEALAGVGATGSINFMIIGFCMGVCGGFAIPIAQQFGAGRYSELRKYVYNSYILSIVFSIVLTILSVVFTQSILRLMKTPDNIFWHSYNYIVIIFAGIPTVFLYNIVSSIIRALGDSKTPVIFLVLSAVMNIFLDIWFITGLKMGVAGAAWATDISQFVSGLLCLIYMNKKYDVLKFQKGEKQIHRQHAINLIVNGVPMGLQYSITAIGSVILQTSVNTLGSVSVAAMTAGSKLQMFFACPFDALGSTMATYGGQNAGAKEVDRIGAGIRAAVIVGSVYSIAALVVQYLFGSYIALLFVDASETQVIAMTHTFLIVNALFFIPLALVNIIRFCIQGMGFAGFAVLAGVFEMVARTVVAFTLVPVFRFNGACMANPCAWVAADIFLIPAFIYCSRRLKKRFGIG</sequence>
<feature type="transmembrane region" description="Helical" evidence="13">
    <location>
        <begin position="12"/>
        <end position="31"/>
    </location>
</feature>
<keyword evidence="11 13" id="KW-0472">Membrane</keyword>
<feature type="transmembrane region" description="Helical" evidence="13">
    <location>
        <begin position="233"/>
        <end position="258"/>
    </location>
</feature>
<feature type="transmembrane region" description="Helical" evidence="13">
    <location>
        <begin position="317"/>
        <end position="343"/>
    </location>
</feature>
<reference evidence="14 15" key="2">
    <citation type="submission" date="2008-11" db="EMBL/GenBank/DDBJ databases">
        <authorList>
            <person name="Fulton L."/>
            <person name="Clifton S."/>
            <person name="Fulton B."/>
            <person name="Xu J."/>
            <person name="Minx P."/>
            <person name="Pepin K.H."/>
            <person name="Johnson M."/>
            <person name="Bhonagiri V."/>
            <person name="Nash W.E."/>
            <person name="Mardis E.R."/>
            <person name="Wilson R.K."/>
        </authorList>
    </citation>
    <scope>NUCLEOTIDE SEQUENCE [LARGE SCALE GENOMIC DNA]</scope>
    <source>
        <strain evidence="14 15">ATCC 43243</strain>
    </source>
</reference>
<keyword evidence="5" id="KW-0813">Transport</keyword>
<feature type="transmembrane region" description="Helical" evidence="13">
    <location>
        <begin position="165"/>
        <end position="184"/>
    </location>
</feature>
<feature type="transmembrane region" description="Helical" evidence="13">
    <location>
        <begin position="95"/>
        <end position="114"/>
    </location>
</feature>
<evidence type="ECO:0000256" key="7">
    <source>
        <dbReference type="ARBA" id="ARBA00022475"/>
    </source>
</evidence>
<dbReference type="GO" id="GO:0042910">
    <property type="term" value="F:xenobiotic transmembrane transporter activity"/>
    <property type="evidence" value="ECO:0007669"/>
    <property type="project" value="InterPro"/>
</dbReference>
<feature type="transmembrane region" description="Helical" evidence="13">
    <location>
        <begin position="349"/>
        <end position="371"/>
    </location>
</feature>
<accession>B7AN90</accession>
<comment type="caution">
    <text evidence="14">The sequence shown here is derived from an EMBL/GenBank/DDBJ whole genome shotgun (WGS) entry which is preliminary data.</text>
</comment>
<comment type="subcellular location">
    <subcellularLocation>
        <location evidence="2">Cell membrane</location>
        <topology evidence="2">Multi-pass membrane protein</topology>
    </subcellularLocation>
</comment>
<feature type="transmembrane region" description="Helical" evidence="13">
    <location>
        <begin position="383"/>
        <end position="410"/>
    </location>
</feature>
<dbReference type="InterPro" id="IPR048279">
    <property type="entry name" value="MdtK-like"/>
</dbReference>
<feature type="transmembrane region" description="Helical" evidence="13">
    <location>
        <begin position="278"/>
        <end position="296"/>
    </location>
</feature>
<evidence type="ECO:0000256" key="11">
    <source>
        <dbReference type="ARBA" id="ARBA00023136"/>
    </source>
</evidence>
<dbReference type="CDD" id="cd13138">
    <property type="entry name" value="MATE_yoeA_like"/>
    <property type="match status" value="1"/>
</dbReference>
<comment type="function">
    <text evidence="1">Multidrug efflux pump.</text>
</comment>
<evidence type="ECO:0000256" key="10">
    <source>
        <dbReference type="ARBA" id="ARBA00023065"/>
    </source>
</evidence>
<dbReference type="eggNOG" id="COG0534">
    <property type="taxonomic scope" value="Bacteria"/>
</dbReference>
<dbReference type="HOGENOM" id="CLU_012893_5_0_9"/>
<dbReference type="PIRSF" id="PIRSF006603">
    <property type="entry name" value="DinF"/>
    <property type="match status" value="1"/>
</dbReference>
<evidence type="ECO:0000256" key="5">
    <source>
        <dbReference type="ARBA" id="ARBA00022448"/>
    </source>
</evidence>
<feature type="transmembrane region" description="Helical" evidence="13">
    <location>
        <begin position="416"/>
        <end position="436"/>
    </location>
</feature>
<keyword evidence="6" id="KW-0050">Antiport</keyword>
<evidence type="ECO:0000313" key="15">
    <source>
        <dbReference type="Proteomes" id="UP000003136"/>
    </source>
</evidence>
<dbReference type="EMBL" id="ABVQ01000031">
    <property type="protein sequence ID" value="EEC58801.1"/>
    <property type="molecule type" value="Genomic_DNA"/>
</dbReference>
<organism evidence="14 15">
    <name type="scientific">[Bacteroides] pectinophilus ATCC 43243</name>
    <dbReference type="NCBI Taxonomy" id="483218"/>
    <lineage>
        <taxon>Bacteria</taxon>
        <taxon>Bacillati</taxon>
        <taxon>Bacillota</taxon>
        <taxon>Clostridia</taxon>
        <taxon>Eubacteriales</taxon>
    </lineage>
</organism>
<name>B7AN90_9FIRM</name>
<evidence type="ECO:0000256" key="9">
    <source>
        <dbReference type="ARBA" id="ARBA00022989"/>
    </source>
</evidence>
<dbReference type="GO" id="GO:0006811">
    <property type="term" value="P:monoatomic ion transport"/>
    <property type="evidence" value="ECO:0007669"/>
    <property type="project" value="UniProtKB-KW"/>
</dbReference>
<feature type="transmembrane region" description="Helical" evidence="13">
    <location>
        <begin position="51"/>
        <end position="74"/>
    </location>
</feature>
<dbReference type="NCBIfam" id="TIGR00797">
    <property type="entry name" value="matE"/>
    <property type="match status" value="1"/>
</dbReference>
<evidence type="ECO:0000256" key="4">
    <source>
        <dbReference type="ARBA" id="ARBA00020268"/>
    </source>
</evidence>
<dbReference type="PANTHER" id="PTHR43298">
    <property type="entry name" value="MULTIDRUG RESISTANCE PROTEIN NORM-RELATED"/>
    <property type="match status" value="1"/>
</dbReference>
<evidence type="ECO:0000256" key="3">
    <source>
        <dbReference type="ARBA" id="ARBA00010199"/>
    </source>
</evidence>
<comment type="similarity">
    <text evidence="3">Belongs to the multi antimicrobial extrusion (MATE) (TC 2.A.66.1) family.</text>
</comment>
<evidence type="ECO:0000256" key="2">
    <source>
        <dbReference type="ARBA" id="ARBA00004651"/>
    </source>
</evidence>
<feature type="transmembrane region" description="Helical" evidence="13">
    <location>
        <begin position="190"/>
        <end position="212"/>
    </location>
</feature>
<dbReference type="InterPro" id="IPR050222">
    <property type="entry name" value="MATE_MdtK"/>
</dbReference>
<proteinExistence type="inferred from homology"/>
<keyword evidence="15" id="KW-1185">Reference proteome</keyword>
<evidence type="ECO:0000256" key="13">
    <source>
        <dbReference type="SAM" id="Phobius"/>
    </source>
</evidence>
<evidence type="ECO:0000256" key="8">
    <source>
        <dbReference type="ARBA" id="ARBA00022692"/>
    </source>
</evidence>
<protein>
    <recommendedName>
        <fullName evidence="4">Probable multidrug resistance protein NorM</fullName>
    </recommendedName>
    <alternativeName>
        <fullName evidence="12">Multidrug-efflux transporter</fullName>
    </alternativeName>
</protein>
<dbReference type="AlphaFoldDB" id="B7AN90"/>
<gene>
    <name evidence="14" type="ORF">BACPEC_00142</name>
</gene>
<keyword evidence="7" id="KW-1003">Cell membrane</keyword>
<keyword evidence="10" id="KW-0406">Ion transport</keyword>
<feature type="transmembrane region" description="Helical" evidence="13">
    <location>
        <begin position="134"/>
        <end position="158"/>
    </location>
</feature>
<dbReference type="GO" id="GO:0005886">
    <property type="term" value="C:plasma membrane"/>
    <property type="evidence" value="ECO:0007669"/>
    <property type="project" value="UniProtKB-SubCell"/>
</dbReference>
<keyword evidence="9 13" id="KW-1133">Transmembrane helix</keyword>
<dbReference type="InterPro" id="IPR002528">
    <property type="entry name" value="MATE_fam"/>
</dbReference>
<evidence type="ECO:0000256" key="1">
    <source>
        <dbReference type="ARBA" id="ARBA00003408"/>
    </source>
</evidence>
<dbReference type="GO" id="GO:0015297">
    <property type="term" value="F:antiporter activity"/>
    <property type="evidence" value="ECO:0007669"/>
    <property type="project" value="UniProtKB-KW"/>
</dbReference>
<keyword evidence="8 13" id="KW-0812">Transmembrane</keyword>
<dbReference type="Pfam" id="PF01554">
    <property type="entry name" value="MatE"/>
    <property type="match status" value="2"/>
</dbReference>
<dbReference type="STRING" id="483218.BACPEC_00142"/>
<evidence type="ECO:0000256" key="12">
    <source>
        <dbReference type="ARBA" id="ARBA00031636"/>
    </source>
</evidence>
<dbReference type="Proteomes" id="UP000003136">
    <property type="component" value="Unassembled WGS sequence"/>
</dbReference>
<dbReference type="PANTHER" id="PTHR43298:SF2">
    <property type="entry name" value="FMN_FAD EXPORTER YEEO-RELATED"/>
    <property type="match status" value="1"/>
</dbReference>
<evidence type="ECO:0000256" key="6">
    <source>
        <dbReference type="ARBA" id="ARBA00022449"/>
    </source>
</evidence>
<reference evidence="14 15" key="1">
    <citation type="submission" date="2008-11" db="EMBL/GenBank/DDBJ databases">
        <title>Draft genome sequence of Bacteroides pectinophilus (ATCC 43243).</title>
        <authorList>
            <person name="Sudarsanam P."/>
            <person name="Ley R."/>
            <person name="Guruge J."/>
            <person name="Turnbaugh P.J."/>
            <person name="Mahowald M."/>
            <person name="Liep D."/>
            <person name="Gordon J."/>
        </authorList>
    </citation>
    <scope>NUCLEOTIDE SEQUENCE [LARGE SCALE GENOMIC DNA]</scope>
    <source>
        <strain evidence="14 15">ATCC 43243</strain>
    </source>
</reference>
<evidence type="ECO:0000313" key="14">
    <source>
        <dbReference type="EMBL" id="EEC58801.1"/>
    </source>
</evidence>